<dbReference type="AlphaFoldDB" id="A0ABD0KE37"/>
<gene>
    <name evidence="1" type="ORF">BaRGS_00023318</name>
</gene>
<dbReference type="EMBL" id="JACVVK020000195">
    <property type="protein sequence ID" value="KAK7485370.1"/>
    <property type="molecule type" value="Genomic_DNA"/>
</dbReference>
<dbReference type="Proteomes" id="UP001519460">
    <property type="component" value="Unassembled WGS sequence"/>
</dbReference>
<protein>
    <submittedName>
        <fullName evidence="1">Uncharacterized protein</fullName>
    </submittedName>
</protein>
<proteinExistence type="predicted"/>
<evidence type="ECO:0000313" key="1">
    <source>
        <dbReference type="EMBL" id="KAK7485370.1"/>
    </source>
</evidence>
<sequence length="476" mass="53558">MRQDMDATLVLHFTQQMATGSLSRARQTLHCYNTIRGVMFPWRHWCHVLHLRELVMLLTVRGLARCHGGFGVSRGNGEIDRVWLSSSFFNPDIRKPLVLCVQDIRIQANVGHEGEGGTAGDSGAFCGLRVQNLTVMLLKTMMPDSLVHMTASEIALDITIINESYIIKTNLNSVLFKALRSAPGDTDSQNCLAELSVTLHMEAKSDTTQPLQLRTVVGQVFKPQMMLTEGFLQSLPKLQSTASQGQDNVTEPDDEELYQEGTQPTIPAKLRFLKQLRAVSFEVLELDVKIVRETKQRSLSVSLKHFHACLSSSLTSQRLLNFNFTLTLEEFLTKSPQAQFAELSKVTMKTESIRDHVDMAIKIYNGFFHYHHEEVQYWSTMLLRVSQGDPTPGTTRSLRRKSNQRPLFLSWLRERKTSIVLDMTQMSSAVSSAACPGFHMQVSQVRVAATIKAAVGCEFSAVNFGFRALRHLVLRL</sequence>
<accession>A0ABD0KE37</accession>
<keyword evidence="2" id="KW-1185">Reference proteome</keyword>
<reference evidence="1 2" key="1">
    <citation type="journal article" date="2023" name="Sci. Data">
        <title>Genome assembly of the Korean intertidal mud-creeper Batillaria attramentaria.</title>
        <authorList>
            <person name="Patra A.K."/>
            <person name="Ho P.T."/>
            <person name="Jun S."/>
            <person name="Lee S.J."/>
            <person name="Kim Y."/>
            <person name="Won Y.J."/>
        </authorList>
    </citation>
    <scope>NUCLEOTIDE SEQUENCE [LARGE SCALE GENOMIC DNA]</scope>
    <source>
        <strain evidence="1">Wonlab-2016</strain>
    </source>
</reference>
<organism evidence="1 2">
    <name type="scientific">Batillaria attramentaria</name>
    <dbReference type="NCBI Taxonomy" id="370345"/>
    <lineage>
        <taxon>Eukaryota</taxon>
        <taxon>Metazoa</taxon>
        <taxon>Spiralia</taxon>
        <taxon>Lophotrochozoa</taxon>
        <taxon>Mollusca</taxon>
        <taxon>Gastropoda</taxon>
        <taxon>Caenogastropoda</taxon>
        <taxon>Sorbeoconcha</taxon>
        <taxon>Cerithioidea</taxon>
        <taxon>Batillariidae</taxon>
        <taxon>Batillaria</taxon>
    </lineage>
</organism>
<comment type="caution">
    <text evidence="1">The sequence shown here is derived from an EMBL/GenBank/DDBJ whole genome shotgun (WGS) entry which is preliminary data.</text>
</comment>
<name>A0ABD0KE37_9CAEN</name>
<evidence type="ECO:0000313" key="2">
    <source>
        <dbReference type="Proteomes" id="UP001519460"/>
    </source>
</evidence>